<dbReference type="EMBL" id="CYZE01000011">
    <property type="protein sequence ID" value="CUO74720.1"/>
    <property type="molecule type" value="Genomic_DNA"/>
</dbReference>
<evidence type="ECO:0000313" key="3">
    <source>
        <dbReference type="EMBL" id="RGI97781.1"/>
    </source>
</evidence>
<evidence type="ECO:0000313" key="4">
    <source>
        <dbReference type="EMBL" id="RGL99981.1"/>
    </source>
</evidence>
<proteinExistence type="predicted"/>
<dbReference type="EMBL" id="QTJW01000017">
    <property type="protein sequence ID" value="RGD68313.1"/>
    <property type="molecule type" value="Genomic_DNA"/>
</dbReference>
<dbReference type="EMBL" id="QSON01000018">
    <property type="protein sequence ID" value="RGI97781.1"/>
    <property type="molecule type" value="Genomic_DNA"/>
</dbReference>
<dbReference type="RefSeq" id="WP_002601182.1">
    <property type="nucleotide sequence ID" value="NZ_CABIXC010000011.1"/>
</dbReference>
<evidence type="ECO:0000313" key="6">
    <source>
        <dbReference type="Proteomes" id="UP000261023"/>
    </source>
</evidence>
<evidence type="ECO:0000313" key="2">
    <source>
        <dbReference type="EMBL" id="RGD68313.1"/>
    </source>
</evidence>
<dbReference type="AlphaFoldDB" id="A0A174HNQ3"/>
<reference evidence="1 5" key="1">
    <citation type="submission" date="2015-09" db="EMBL/GenBank/DDBJ databases">
        <authorList>
            <consortium name="Pathogen Informatics"/>
        </authorList>
    </citation>
    <scope>NUCLEOTIDE SEQUENCE [LARGE SCALE GENOMIC DNA]</scope>
    <source>
        <strain evidence="1 5">2789STDY5608850</strain>
    </source>
</reference>
<dbReference type="SUPFAM" id="SSF54593">
    <property type="entry name" value="Glyoxalase/Bleomycin resistance protein/Dihydroxybiphenyl dioxygenase"/>
    <property type="match status" value="1"/>
</dbReference>
<dbReference type="InterPro" id="IPR029068">
    <property type="entry name" value="Glyas_Bleomycin-R_OHBP_Dase"/>
</dbReference>
<dbReference type="Proteomes" id="UP000095651">
    <property type="component" value="Unassembled WGS sequence"/>
</dbReference>
<organism evidence="1 5">
    <name type="scientific">Hungatella hathewayi</name>
    <dbReference type="NCBI Taxonomy" id="154046"/>
    <lineage>
        <taxon>Bacteria</taxon>
        <taxon>Bacillati</taxon>
        <taxon>Bacillota</taxon>
        <taxon>Clostridia</taxon>
        <taxon>Lachnospirales</taxon>
        <taxon>Lachnospiraceae</taxon>
        <taxon>Hungatella</taxon>
    </lineage>
</organism>
<reference evidence="6 7" key="2">
    <citation type="submission" date="2018-08" db="EMBL/GenBank/DDBJ databases">
        <title>A genome reference for cultivated species of the human gut microbiota.</title>
        <authorList>
            <person name="Zou Y."/>
            <person name="Xue W."/>
            <person name="Luo G."/>
        </authorList>
    </citation>
    <scope>NUCLEOTIDE SEQUENCE [LARGE SCALE GENOMIC DNA]</scope>
    <source>
        <strain evidence="2 6">AF19-13AC</strain>
        <strain evidence="4 7">TF05-11AC</strain>
        <strain evidence="3 8">TM09-12</strain>
    </source>
</reference>
<dbReference type="EMBL" id="QSSQ01000028">
    <property type="protein sequence ID" value="RGL99981.1"/>
    <property type="molecule type" value="Genomic_DNA"/>
</dbReference>
<name>A0A174HNQ3_9FIRM</name>
<dbReference type="Proteomes" id="UP000261023">
    <property type="component" value="Unassembled WGS sequence"/>
</dbReference>
<accession>A0A174HNQ3</accession>
<dbReference type="Proteomes" id="UP000263014">
    <property type="component" value="Unassembled WGS sequence"/>
</dbReference>
<evidence type="ECO:0000313" key="7">
    <source>
        <dbReference type="Proteomes" id="UP000261257"/>
    </source>
</evidence>
<evidence type="ECO:0000313" key="8">
    <source>
        <dbReference type="Proteomes" id="UP000263014"/>
    </source>
</evidence>
<sequence length="106" mass="12264">MAAEYMHIGIPVLNRKEGMVYNEAMKFWVSNVDDYDFKIEYLKFEEGTPFPEILSKQPHVAYRVDDLDGYAKQADRIIFGPVDAGPGVRLAFVIWDDAIIELYEEK</sequence>
<gene>
    <name evidence="2" type="ORF">DWX31_22630</name>
    <name evidence="4" type="ORF">DXC39_21795</name>
    <name evidence="3" type="ORF">DXD79_26825</name>
    <name evidence="1" type="ORF">ERS852407_03805</name>
</gene>
<dbReference type="OrthoDB" id="1986818at2"/>
<evidence type="ECO:0000313" key="1">
    <source>
        <dbReference type="EMBL" id="CUO74720.1"/>
    </source>
</evidence>
<evidence type="ECO:0000313" key="5">
    <source>
        <dbReference type="Proteomes" id="UP000095651"/>
    </source>
</evidence>
<protein>
    <submittedName>
        <fullName evidence="1">Uncharacterized protein</fullName>
    </submittedName>
</protein>
<dbReference type="Proteomes" id="UP000261257">
    <property type="component" value="Unassembled WGS sequence"/>
</dbReference>